<comment type="caution">
    <text evidence="5">The sequence shown here is derived from an EMBL/GenBank/DDBJ whole genome shotgun (WGS) entry which is preliminary data.</text>
</comment>
<keyword evidence="3" id="KW-0862">Zinc</keyword>
<dbReference type="Proteomes" id="UP001151234">
    <property type="component" value="Unassembled WGS sequence"/>
</dbReference>
<dbReference type="InterPro" id="IPR003726">
    <property type="entry name" value="HCY_dom"/>
</dbReference>
<dbReference type="GO" id="GO:0046872">
    <property type="term" value="F:metal ion binding"/>
    <property type="evidence" value="ECO:0007669"/>
    <property type="project" value="UniProtKB-KW"/>
</dbReference>
<dbReference type="GO" id="GO:0032259">
    <property type="term" value="P:methylation"/>
    <property type="evidence" value="ECO:0007669"/>
    <property type="project" value="UniProtKB-KW"/>
</dbReference>
<dbReference type="PANTHER" id="PTHR11103">
    <property type="entry name" value="SLR1189 PROTEIN"/>
    <property type="match status" value="1"/>
</dbReference>
<dbReference type="PROSITE" id="PS50970">
    <property type="entry name" value="HCY"/>
    <property type="match status" value="1"/>
</dbReference>
<reference evidence="5" key="1">
    <citation type="submission" date="2022-11" db="EMBL/GenBank/DDBJ databases">
        <title>Draft genome sequence of Hoeflea poritis E7-10 and Hoeflea prorocentri PM5-8, separated from scleractinian coral Porites lutea and marine dinoflagellate.</title>
        <authorList>
            <person name="Zhang G."/>
            <person name="Wei Q."/>
            <person name="Cai L."/>
        </authorList>
    </citation>
    <scope>NUCLEOTIDE SEQUENCE</scope>
    <source>
        <strain evidence="5">PM5-8</strain>
    </source>
</reference>
<organism evidence="5 6">
    <name type="scientific">Hoeflea prorocentri</name>
    <dbReference type="NCBI Taxonomy" id="1922333"/>
    <lineage>
        <taxon>Bacteria</taxon>
        <taxon>Pseudomonadati</taxon>
        <taxon>Pseudomonadota</taxon>
        <taxon>Alphaproteobacteria</taxon>
        <taxon>Hyphomicrobiales</taxon>
        <taxon>Rhizobiaceae</taxon>
        <taxon>Hoeflea</taxon>
    </lineage>
</organism>
<dbReference type="AlphaFoldDB" id="A0A9X3ULB1"/>
<proteinExistence type="predicted"/>
<feature type="binding site" evidence="3">
    <location>
        <position position="293"/>
    </location>
    <ligand>
        <name>Zn(2+)</name>
        <dbReference type="ChEBI" id="CHEBI:29105"/>
    </ligand>
</feature>
<protein>
    <submittedName>
        <fullName evidence="5">Homocysteine S-methyltransferase family protein</fullName>
    </submittedName>
</protein>
<keyword evidence="2 3" id="KW-0808">Transferase</keyword>
<gene>
    <name evidence="5" type="ORF">OQ273_19385</name>
</gene>
<name>A0A9X3ULB1_9HYPH</name>
<keyword evidence="6" id="KW-1185">Reference proteome</keyword>
<accession>A0A9X3ULB1</accession>
<comment type="cofactor">
    <cofactor evidence="3">
        <name>Zn(2+)</name>
        <dbReference type="ChEBI" id="CHEBI:29105"/>
    </cofactor>
</comment>
<evidence type="ECO:0000256" key="1">
    <source>
        <dbReference type="ARBA" id="ARBA00022603"/>
    </source>
</evidence>
<dbReference type="Gene3D" id="3.20.20.330">
    <property type="entry name" value="Homocysteine-binding-like domain"/>
    <property type="match status" value="1"/>
</dbReference>
<dbReference type="PANTHER" id="PTHR11103:SF18">
    <property type="entry name" value="SLR1189 PROTEIN"/>
    <property type="match status" value="1"/>
</dbReference>
<evidence type="ECO:0000256" key="3">
    <source>
        <dbReference type="PROSITE-ProRule" id="PRU00333"/>
    </source>
</evidence>
<dbReference type="Pfam" id="PF02574">
    <property type="entry name" value="S-methyl_trans"/>
    <property type="match status" value="1"/>
</dbReference>
<evidence type="ECO:0000313" key="6">
    <source>
        <dbReference type="Proteomes" id="UP001151234"/>
    </source>
</evidence>
<keyword evidence="3" id="KW-0479">Metal-binding</keyword>
<dbReference type="InterPro" id="IPR036589">
    <property type="entry name" value="HCY_dom_sf"/>
</dbReference>
<keyword evidence="1 3" id="KW-0489">Methyltransferase</keyword>
<sequence>MRLKQLLNTEKPFLADGGLETVMIFEKGLELPYFASFTLLDSEQGHRALEEYYERFIDLAAESGRGFLLDTTTWRASVPWGSQMGLGESDIVDINRRAAAFAMTMRDRHERRDLPIMVNGVVGPAADGYVASQTLAPDDAQSIHMPQIRALRETGVDLASAMTMTHSGEAIGITRAAREANLPVVISFTVETDGNLPSGQPLDQAIEEVDNTTAAYPLFYMINCAHPDHFAHVMSASTLTRRLGGLRTNASRLSHAELDAAEELDAGDPEELGTLHEPLLTQLPNIRVLGGCCGTDHRHVGCVARASDTTSAAYEELANA</sequence>
<feature type="binding site" evidence="3">
    <location>
        <position position="224"/>
    </location>
    <ligand>
        <name>Zn(2+)</name>
        <dbReference type="ChEBI" id="CHEBI:29105"/>
    </ligand>
</feature>
<evidence type="ECO:0000313" key="5">
    <source>
        <dbReference type="EMBL" id="MDA5400745.1"/>
    </source>
</evidence>
<evidence type="ECO:0000256" key="2">
    <source>
        <dbReference type="ARBA" id="ARBA00022679"/>
    </source>
</evidence>
<evidence type="ECO:0000259" key="4">
    <source>
        <dbReference type="PROSITE" id="PS50970"/>
    </source>
</evidence>
<dbReference type="EMBL" id="JAPJZI010000001">
    <property type="protein sequence ID" value="MDA5400745.1"/>
    <property type="molecule type" value="Genomic_DNA"/>
</dbReference>
<dbReference type="SUPFAM" id="SSF82282">
    <property type="entry name" value="Homocysteine S-methyltransferase"/>
    <property type="match status" value="1"/>
</dbReference>
<feature type="binding site" evidence="3">
    <location>
        <position position="292"/>
    </location>
    <ligand>
        <name>Zn(2+)</name>
        <dbReference type="ChEBI" id="CHEBI:29105"/>
    </ligand>
</feature>
<dbReference type="RefSeq" id="WP_267992526.1">
    <property type="nucleotide sequence ID" value="NZ_JAPJZI010000001.1"/>
</dbReference>
<dbReference type="GO" id="GO:0008168">
    <property type="term" value="F:methyltransferase activity"/>
    <property type="evidence" value="ECO:0007669"/>
    <property type="project" value="UniProtKB-UniRule"/>
</dbReference>
<feature type="domain" description="Hcy-binding" evidence="4">
    <location>
        <begin position="1"/>
        <end position="307"/>
    </location>
</feature>